<feature type="transmembrane region" description="Helical" evidence="1">
    <location>
        <begin position="92"/>
        <end position="108"/>
    </location>
</feature>
<name>A0AAU2HBI0_9ACTN</name>
<feature type="transmembrane region" description="Helical" evidence="1">
    <location>
        <begin position="21"/>
        <end position="45"/>
    </location>
</feature>
<keyword evidence="1" id="KW-1133">Transmembrane helix</keyword>
<gene>
    <name evidence="3" type="ORF">OHV25_36310</name>
</gene>
<organism evidence="3">
    <name type="scientific">Streptomyces sp. NBC_00060</name>
    <dbReference type="NCBI Taxonomy" id="2975636"/>
    <lineage>
        <taxon>Bacteria</taxon>
        <taxon>Bacillati</taxon>
        <taxon>Actinomycetota</taxon>
        <taxon>Actinomycetes</taxon>
        <taxon>Kitasatosporales</taxon>
        <taxon>Streptomycetaceae</taxon>
        <taxon>Streptomyces</taxon>
    </lineage>
</organism>
<feature type="transmembrane region" description="Helical" evidence="1">
    <location>
        <begin position="65"/>
        <end position="85"/>
    </location>
</feature>
<dbReference type="Pfam" id="PF23636">
    <property type="entry name" value="DUF7144"/>
    <property type="match status" value="1"/>
</dbReference>
<dbReference type="AlphaFoldDB" id="A0AAU2HBI0"/>
<feature type="transmembrane region" description="Helical" evidence="1">
    <location>
        <begin position="114"/>
        <end position="133"/>
    </location>
</feature>
<evidence type="ECO:0000256" key="1">
    <source>
        <dbReference type="SAM" id="Phobius"/>
    </source>
</evidence>
<keyword evidence="1" id="KW-0812">Transmembrane</keyword>
<dbReference type="InterPro" id="IPR055568">
    <property type="entry name" value="DUF7144"/>
</dbReference>
<feature type="domain" description="DUF7144" evidence="2">
    <location>
        <begin position="22"/>
        <end position="133"/>
    </location>
</feature>
<evidence type="ECO:0000259" key="2">
    <source>
        <dbReference type="Pfam" id="PF23636"/>
    </source>
</evidence>
<sequence length="142" mass="15352">MTTSTTPHQRSDTAKAAASGLTIFASVMLFVSGGMDICRGLMGVLEDEVFLVTRGYVFEFDLTTWGWIHLAFGVIAVGVGVGLFVAATWARIMGVIIAAVLMIANFLSLPYYPLWSLILIAIDGFVIWALCVVDPEALYEPS</sequence>
<accession>A0AAU2HBI0</accession>
<proteinExistence type="predicted"/>
<protein>
    <recommendedName>
        <fullName evidence="2">DUF7144 domain-containing protein</fullName>
    </recommendedName>
</protein>
<keyword evidence="1" id="KW-0472">Membrane</keyword>
<dbReference type="EMBL" id="CP108253">
    <property type="protein sequence ID" value="WTU44670.1"/>
    <property type="molecule type" value="Genomic_DNA"/>
</dbReference>
<evidence type="ECO:0000313" key="3">
    <source>
        <dbReference type="EMBL" id="WTU44670.1"/>
    </source>
</evidence>
<reference evidence="3" key="1">
    <citation type="submission" date="2022-10" db="EMBL/GenBank/DDBJ databases">
        <title>The complete genomes of actinobacterial strains from the NBC collection.</title>
        <authorList>
            <person name="Joergensen T.S."/>
            <person name="Alvarez Arevalo M."/>
            <person name="Sterndorff E.B."/>
            <person name="Faurdal D."/>
            <person name="Vuksanovic O."/>
            <person name="Mourched A.-S."/>
            <person name="Charusanti P."/>
            <person name="Shaw S."/>
            <person name="Blin K."/>
            <person name="Weber T."/>
        </authorList>
    </citation>
    <scope>NUCLEOTIDE SEQUENCE</scope>
    <source>
        <strain evidence="3">NBC_00060</strain>
    </source>
</reference>